<evidence type="ECO:0000313" key="2">
    <source>
        <dbReference type="EMBL" id="KAG2611558.1"/>
    </source>
</evidence>
<organism evidence="2 3">
    <name type="scientific">Panicum virgatum</name>
    <name type="common">Blackwell switchgrass</name>
    <dbReference type="NCBI Taxonomy" id="38727"/>
    <lineage>
        <taxon>Eukaryota</taxon>
        <taxon>Viridiplantae</taxon>
        <taxon>Streptophyta</taxon>
        <taxon>Embryophyta</taxon>
        <taxon>Tracheophyta</taxon>
        <taxon>Spermatophyta</taxon>
        <taxon>Magnoliopsida</taxon>
        <taxon>Liliopsida</taxon>
        <taxon>Poales</taxon>
        <taxon>Poaceae</taxon>
        <taxon>PACMAD clade</taxon>
        <taxon>Panicoideae</taxon>
        <taxon>Panicodae</taxon>
        <taxon>Paniceae</taxon>
        <taxon>Panicinae</taxon>
        <taxon>Panicum</taxon>
        <taxon>Panicum sect. Hiantes</taxon>
    </lineage>
</organism>
<comment type="caution">
    <text evidence="2">The sequence shown here is derived from an EMBL/GenBank/DDBJ whole genome shotgun (WGS) entry which is preliminary data.</text>
</comment>
<evidence type="ECO:0000313" key="3">
    <source>
        <dbReference type="Proteomes" id="UP000823388"/>
    </source>
</evidence>
<feature type="compositionally biased region" description="Low complexity" evidence="1">
    <location>
        <begin position="1"/>
        <end position="13"/>
    </location>
</feature>
<accession>A0A8T0TPB1</accession>
<proteinExistence type="predicted"/>
<dbReference type="EMBL" id="CM029043">
    <property type="protein sequence ID" value="KAG2611558.1"/>
    <property type="molecule type" value="Genomic_DNA"/>
</dbReference>
<protein>
    <submittedName>
        <fullName evidence="2">Uncharacterized protein</fullName>
    </submittedName>
</protein>
<evidence type="ECO:0000256" key="1">
    <source>
        <dbReference type="SAM" id="MobiDB-lite"/>
    </source>
</evidence>
<dbReference type="AlphaFoldDB" id="A0A8T0TPB1"/>
<gene>
    <name evidence="2" type="ORF">PVAP13_4KG104800</name>
</gene>
<reference evidence="2" key="1">
    <citation type="submission" date="2020-05" db="EMBL/GenBank/DDBJ databases">
        <title>WGS assembly of Panicum virgatum.</title>
        <authorList>
            <person name="Lovell J.T."/>
            <person name="Jenkins J."/>
            <person name="Shu S."/>
            <person name="Juenger T.E."/>
            <person name="Schmutz J."/>
        </authorList>
    </citation>
    <scope>NUCLEOTIDE SEQUENCE</scope>
    <source>
        <strain evidence="2">AP13</strain>
    </source>
</reference>
<name>A0A8T0TPB1_PANVG</name>
<feature type="region of interest" description="Disordered" evidence="1">
    <location>
        <begin position="1"/>
        <end position="84"/>
    </location>
</feature>
<sequence>MTSSSTAASSTTSRPRAVEPSCGTRPRHPPTPGQPDGRSIPPFPHHQDIRLDVGGDGLPPGKPGKKGLRALLPDRPGNRSASAFDVPDAPLYLAASDGRAATMTAAATASTTAMQLDMDGTARKMQIASHDGWSHTRFPVKDEKSRALLSCHAHGARKEHAPLLYPCCLLPMQEWSFGRG</sequence>
<dbReference type="Proteomes" id="UP000823388">
    <property type="component" value="Chromosome 4K"/>
</dbReference>
<keyword evidence="3" id="KW-1185">Reference proteome</keyword>